<proteinExistence type="predicted"/>
<keyword evidence="2" id="KW-1185">Reference proteome</keyword>
<dbReference type="OMA" id="GASKSIX"/>
<dbReference type="GeneID" id="36399347"/>
<evidence type="ECO:0000313" key="2">
    <source>
        <dbReference type="Proteomes" id="UP000054928"/>
    </source>
</evidence>
<dbReference type="Proteomes" id="UP000054928">
    <property type="component" value="Unassembled WGS sequence"/>
</dbReference>
<accession>A0A0P1AY67</accession>
<evidence type="ECO:0000313" key="1">
    <source>
        <dbReference type="EMBL" id="CEG47417.1"/>
    </source>
</evidence>
<dbReference type="AlphaFoldDB" id="A0A0P1AY67"/>
<name>A0A0P1AY67_PLAHL</name>
<dbReference type="RefSeq" id="XP_024583786.1">
    <property type="nucleotide sequence ID" value="XM_024718382.1"/>
</dbReference>
<reference evidence="2" key="1">
    <citation type="submission" date="2014-09" db="EMBL/GenBank/DDBJ databases">
        <authorList>
            <person name="Sharma Rahul"/>
            <person name="Thines Marco"/>
        </authorList>
    </citation>
    <scope>NUCLEOTIDE SEQUENCE [LARGE SCALE GENOMIC DNA]</scope>
</reference>
<dbReference type="EMBL" id="CCYD01002577">
    <property type="protein sequence ID" value="CEG47417.1"/>
    <property type="molecule type" value="Genomic_DNA"/>
</dbReference>
<organism evidence="1 2">
    <name type="scientific">Plasmopara halstedii</name>
    <name type="common">Downy mildew of sunflower</name>
    <dbReference type="NCBI Taxonomy" id="4781"/>
    <lineage>
        <taxon>Eukaryota</taxon>
        <taxon>Sar</taxon>
        <taxon>Stramenopiles</taxon>
        <taxon>Oomycota</taxon>
        <taxon>Peronosporomycetes</taxon>
        <taxon>Peronosporales</taxon>
        <taxon>Peronosporaceae</taxon>
        <taxon>Plasmopara</taxon>
    </lineage>
</organism>
<protein>
    <submittedName>
        <fullName evidence="1">Uncharacterized protein</fullName>
    </submittedName>
</protein>
<sequence length="239" mass="25849">MYFGNTCPVPWNSNSGVASSALAGGLALPASAATLTITADVNGTHTTGTGITPSQSFSRLLVPTYSTNPSTDHALIQKKTFRYFERITNKFAVAPVASFTWTVSNGIANPKRLITAGATVSDMINLFRSPFSTLPATTRPFATLKNLQITFGKVPIWNNSVSFEYDFLVQEMSKSGCDGGLDDVVLAGWLSQRQWESLYRFDAVDIGRRLPSEDGASRNIIVSAATTLSPFITTYCVRL</sequence>
<dbReference type="OrthoDB" id="115095at2759"/>